<reference evidence="2" key="1">
    <citation type="submission" date="2021-01" db="EMBL/GenBank/DDBJ databases">
        <title>Adiantum capillus-veneris genome.</title>
        <authorList>
            <person name="Fang Y."/>
            <person name="Liao Q."/>
        </authorList>
    </citation>
    <scope>NUCLEOTIDE SEQUENCE</scope>
    <source>
        <strain evidence="2">H3</strain>
        <tissue evidence="2">Leaf</tissue>
    </source>
</reference>
<keyword evidence="3" id="KW-1185">Reference proteome</keyword>
<feature type="region of interest" description="Disordered" evidence="1">
    <location>
        <begin position="58"/>
        <end position="77"/>
    </location>
</feature>
<organism evidence="2 3">
    <name type="scientific">Adiantum capillus-veneris</name>
    <name type="common">Maidenhair fern</name>
    <dbReference type="NCBI Taxonomy" id="13818"/>
    <lineage>
        <taxon>Eukaryota</taxon>
        <taxon>Viridiplantae</taxon>
        <taxon>Streptophyta</taxon>
        <taxon>Embryophyta</taxon>
        <taxon>Tracheophyta</taxon>
        <taxon>Polypodiopsida</taxon>
        <taxon>Polypodiidae</taxon>
        <taxon>Polypodiales</taxon>
        <taxon>Pteridineae</taxon>
        <taxon>Pteridaceae</taxon>
        <taxon>Vittarioideae</taxon>
        <taxon>Adiantum</taxon>
    </lineage>
</organism>
<proteinExistence type="predicted"/>
<accession>A0A9D4UEC1</accession>
<dbReference type="AlphaFoldDB" id="A0A9D4UEC1"/>
<evidence type="ECO:0000313" key="3">
    <source>
        <dbReference type="Proteomes" id="UP000886520"/>
    </source>
</evidence>
<comment type="caution">
    <text evidence="2">The sequence shown here is derived from an EMBL/GenBank/DDBJ whole genome shotgun (WGS) entry which is preliminary data.</text>
</comment>
<gene>
    <name evidence="2" type="ORF">GOP47_0019020</name>
</gene>
<dbReference type="Proteomes" id="UP000886520">
    <property type="component" value="Chromosome 18"/>
</dbReference>
<evidence type="ECO:0000256" key="1">
    <source>
        <dbReference type="SAM" id="MobiDB-lite"/>
    </source>
</evidence>
<evidence type="ECO:0000313" key="2">
    <source>
        <dbReference type="EMBL" id="KAI5066396.1"/>
    </source>
</evidence>
<dbReference type="EMBL" id="JABFUD020000018">
    <property type="protein sequence ID" value="KAI5066396.1"/>
    <property type="molecule type" value="Genomic_DNA"/>
</dbReference>
<protein>
    <submittedName>
        <fullName evidence="2">Uncharacterized protein</fullName>
    </submittedName>
</protein>
<sequence>MCKLRNKASLCTSEVTDVVTVYLGPRLIALQKSKASAKLKLSQPLRAKDLLPPELLQRGAESGAGRSGPLSQMMCAF</sequence>
<name>A0A9D4UEC1_ADICA</name>